<name>A0ABT2PMZ5_9BURK</name>
<accession>A0ABT2PMZ5</accession>
<evidence type="ECO:0000313" key="1">
    <source>
        <dbReference type="EMBL" id="MCT9811845.1"/>
    </source>
</evidence>
<sequence length="141" mass="14053">MNPAAPRQLAALWALVLAMLLAPALGRVHQVLHPPALPGLAAHVVGAALSADPAVADPGATGDSTPGHWLLALFAGHGHKDCLLLDQLSAWAGPPAAGPSLPAALPQEPPAQVQVRIVAGGSAAYFDARAPPAAAGRVLHG</sequence>
<reference evidence="1 2" key="1">
    <citation type="submission" date="2022-09" db="EMBL/GenBank/DDBJ databases">
        <title>Draft genome of isolate Be4.</title>
        <authorList>
            <person name="Sanchez-Castro I."/>
            <person name="Martinez-Rodriguez P."/>
            <person name="Descostes M."/>
            <person name="Merroun M."/>
        </authorList>
    </citation>
    <scope>NUCLEOTIDE SEQUENCE [LARGE SCALE GENOMIC DNA]</scope>
    <source>
        <strain evidence="1 2">Be4</strain>
    </source>
</reference>
<dbReference type="RefSeq" id="WP_261501097.1">
    <property type="nucleotide sequence ID" value="NZ_JAODYH010000007.1"/>
</dbReference>
<evidence type="ECO:0000313" key="2">
    <source>
        <dbReference type="Proteomes" id="UP001525968"/>
    </source>
</evidence>
<organism evidence="1 2">
    <name type="scientific">Acidovorax bellezanensis</name>
    <dbReference type="NCBI Taxonomy" id="2976702"/>
    <lineage>
        <taxon>Bacteria</taxon>
        <taxon>Pseudomonadati</taxon>
        <taxon>Pseudomonadota</taxon>
        <taxon>Betaproteobacteria</taxon>
        <taxon>Burkholderiales</taxon>
        <taxon>Comamonadaceae</taxon>
        <taxon>Acidovorax</taxon>
    </lineage>
</organism>
<keyword evidence="2" id="KW-1185">Reference proteome</keyword>
<protein>
    <submittedName>
        <fullName evidence="1">Uncharacterized protein</fullName>
    </submittedName>
</protein>
<proteinExistence type="predicted"/>
<dbReference type="Proteomes" id="UP001525968">
    <property type="component" value="Unassembled WGS sequence"/>
</dbReference>
<gene>
    <name evidence="1" type="ORF">N0K08_14465</name>
</gene>
<comment type="caution">
    <text evidence="1">The sequence shown here is derived from an EMBL/GenBank/DDBJ whole genome shotgun (WGS) entry which is preliminary data.</text>
</comment>
<dbReference type="EMBL" id="JAODYH010000007">
    <property type="protein sequence ID" value="MCT9811845.1"/>
    <property type="molecule type" value="Genomic_DNA"/>
</dbReference>